<comment type="caution">
    <text evidence="2">The sequence shown here is derived from an EMBL/GenBank/DDBJ whole genome shotgun (WGS) entry which is preliminary data.</text>
</comment>
<proteinExistence type="predicted"/>
<keyword evidence="1" id="KW-0812">Transmembrane</keyword>
<sequence>MLKLEWFMKDAINFWLTFTEMILLICFLIWFKDVIVLFIVFSFHIPMARRRLLR</sequence>
<keyword evidence="1" id="KW-0472">Membrane</keyword>
<dbReference type="PATRIC" id="fig|1423730.4.peg.2199"/>
<dbReference type="Proteomes" id="UP000050865">
    <property type="component" value="Unassembled WGS sequence"/>
</dbReference>
<evidence type="ECO:0000256" key="1">
    <source>
        <dbReference type="SAM" id="Phobius"/>
    </source>
</evidence>
<feature type="transmembrane region" description="Helical" evidence="1">
    <location>
        <begin position="12"/>
        <end position="45"/>
    </location>
</feature>
<reference evidence="2 3" key="1">
    <citation type="journal article" date="2015" name="Genome Announc.">
        <title>Expanding the biotechnology potential of lactobacilli through comparative genomics of 213 strains and associated genera.</title>
        <authorList>
            <person name="Sun Z."/>
            <person name="Harris H.M."/>
            <person name="McCann A."/>
            <person name="Guo C."/>
            <person name="Argimon S."/>
            <person name="Zhang W."/>
            <person name="Yang X."/>
            <person name="Jeffery I.B."/>
            <person name="Cooney J.C."/>
            <person name="Kagawa T.F."/>
            <person name="Liu W."/>
            <person name="Song Y."/>
            <person name="Salvetti E."/>
            <person name="Wrobel A."/>
            <person name="Rasinkangas P."/>
            <person name="Parkhill J."/>
            <person name="Rea M.C."/>
            <person name="O'Sullivan O."/>
            <person name="Ritari J."/>
            <person name="Douillard F.P."/>
            <person name="Paul Ross R."/>
            <person name="Yang R."/>
            <person name="Briner A.E."/>
            <person name="Felis G.E."/>
            <person name="de Vos W.M."/>
            <person name="Barrangou R."/>
            <person name="Klaenhammer T.R."/>
            <person name="Caufield P.W."/>
            <person name="Cui Y."/>
            <person name="Zhang H."/>
            <person name="O'Toole P.W."/>
        </authorList>
    </citation>
    <scope>NUCLEOTIDE SEQUENCE [LARGE SCALE GENOMIC DNA]</scope>
    <source>
        <strain evidence="2 3">DSM 22697</strain>
    </source>
</reference>
<accession>A0A0R2F7Y9</accession>
<evidence type="ECO:0000313" key="2">
    <source>
        <dbReference type="EMBL" id="KRN21655.1"/>
    </source>
</evidence>
<dbReference type="AlphaFoldDB" id="A0A0R2F7Y9"/>
<gene>
    <name evidence="2" type="ORF">FC75_GL002116</name>
</gene>
<protein>
    <submittedName>
        <fullName evidence="2">Uncharacterized protein</fullName>
    </submittedName>
</protein>
<keyword evidence="1" id="KW-1133">Transmembrane helix</keyword>
<organism evidence="2 3">
    <name type="scientific">Lacticaseibacillus camelliae DSM 22697 = JCM 13995</name>
    <dbReference type="NCBI Taxonomy" id="1423730"/>
    <lineage>
        <taxon>Bacteria</taxon>
        <taxon>Bacillati</taxon>
        <taxon>Bacillota</taxon>
        <taxon>Bacilli</taxon>
        <taxon>Lactobacillales</taxon>
        <taxon>Lactobacillaceae</taxon>
        <taxon>Lacticaseibacillus</taxon>
    </lineage>
</organism>
<dbReference type="EMBL" id="AYZJ01000042">
    <property type="protein sequence ID" value="KRN21655.1"/>
    <property type="molecule type" value="Genomic_DNA"/>
</dbReference>
<evidence type="ECO:0000313" key="3">
    <source>
        <dbReference type="Proteomes" id="UP000050865"/>
    </source>
</evidence>
<keyword evidence="3" id="KW-1185">Reference proteome</keyword>
<name>A0A0R2F7Y9_9LACO</name>